<organism evidence="1 2">
    <name type="scientific">Solanum verrucosum</name>
    <dbReference type="NCBI Taxonomy" id="315347"/>
    <lineage>
        <taxon>Eukaryota</taxon>
        <taxon>Viridiplantae</taxon>
        <taxon>Streptophyta</taxon>
        <taxon>Embryophyta</taxon>
        <taxon>Tracheophyta</taxon>
        <taxon>Spermatophyta</taxon>
        <taxon>Magnoliopsida</taxon>
        <taxon>eudicotyledons</taxon>
        <taxon>Gunneridae</taxon>
        <taxon>Pentapetalae</taxon>
        <taxon>asterids</taxon>
        <taxon>lamiids</taxon>
        <taxon>Solanales</taxon>
        <taxon>Solanaceae</taxon>
        <taxon>Solanoideae</taxon>
        <taxon>Solaneae</taxon>
        <taxon>Solanum</taxon>
    </lineage>
</organism>
<protein>
    <submittedName>
        <fullName evidence="1">Uncharacterized protein</fullName>
    </submittedName>
</protein>
<proteinExistence type="predicted"/>
<evidence type="ECO:0000313" key="2">
    <source>
        <dbReference type="Proteomes" id="UP001234989"/>
    </source>
</evidence>
<dbReference type="AlphaFoldDB" id="A0AAF0V7X3"/>
<sequence length="92" mass="10500">MDILQIQNSKIFTDQGRHLFLGFFSLFRKRKEEWMARIDLPSSHTTWRPSKRAEDAAGRTNFAGGSALLQLKLFEDEGDEAQLYGPRAVDAV</sequence>
<dbReference type="Proteomes" id="UP001234989">
    <property type="component" value="Chromosome 12"/>
</dbReference>
<accession>A0AAF0V7X3</accession>
<evidence type="ECO:0000313" key="1">
    <source>
        <dbReference type="EMBL" id="WMV59992.1"/>
    </source>
</evidence>
<keyword evidence="2" id="KW-1185">Reference proteome</keyword>
<dbReference type="EMBL" id="CP133623">
    <property type="protein sequence ID" value="WMV59992.1"/>
    <property type="molecule type" value="Genomic_DNA"/>
</dbReference>
<gene>
    <name evidence="1" type="ORF">MTR67_053377</name>
</gene>
<reference evidence="1" key="1">
    <citation type="submission" date="2023-08" db="EMBL/GenBank/DDBJ databases">
        <title>A de novo genome assembly of Solanum verrucosum Schlechtendal, a Mexican diploid species geographically isolated from the other diploid A-genome species in potato relatives.</title>
        <authorList>
            <person name="Hosaka K."/>
        </authorList>
    </citation>
    <scope>NUCLEOTIDE SEQUENCE</scope>
    <source>
        <tissue evidence="1">Young leaves</tissue>
    </source>
</reference>
<name>A0AAF0V7X3_SOLVR</name>